<evidence type="ECO:0000256" key="5">
    <source>
        <dbReference type="RuleBase" id="RU368069"/>
    </source>
</evidence>
<feature type="compositionally biased region" description="Basic residues" evidence="6">
    <location>
        <begin position="167"/>
        <end position="176"/>
    </location>
</feature>
<accession>A0A194XJC3</accession>
<keyword evidence="5" id="KW-0732">Signal</keyword>
<dbReference type="FunCoup" id="A0A194XJC3">
    <property type="interactions" value="109"/>
</dbReference>
<comment type="subcellular location">
    <subcellularLocation>
        <location evidence="5">Vacuole membrane</location>
        <topology evidence="5">Peripheral membrane protein</topology>
    </subcellularLocation>
</comment>
<dbReference type="PANTHER" id="PTHR13153">
    <property type="entry name" value="CGTHBA PROTEIN -14 GENE PROTEIN"/>
    <property type="match status" value="1"/>
</dbReference>
<dbReference type="RefSeq" id="XP_018074613.1">
    <property type="nucleotide sequence ID" value="XM_018217440.1"/>
</dbReference>
<evidence type="ECO:0000259" key="7">
    <source>
        <dbReference type="Pfam" id="PF24064"/>
    </source>
</evidence>
<evidence type="ECO:0000256" key="1">
    <source>
        <dbReference type="ARBA" id="ARBA00010546"/>
    </source>
</evidence>
<keyword evidence="9" id="KW-1185">Reference proteome</keyword>
<reference evidence="8 9" key="1">
    <citation type="submission" date="2015-10" db="EMBL/GenBank/DDBJ databases">
        <title>Full genome of DAOMC 229536 Phialocephala scopiformis, a fungal endophyte of spruce producing the potent anti-insectan compound rugulosin.</title>
        <authorList>
            <consortium name="DOE Joint Genome Institute"/>
            <person name="Walker A.K."/>
            <person name="Frasz S.L."/>
            <person name="Seifert K.A."/>
            <person name="Miller J.D."/>
            <person name="Mondo S.J."/>
            <person name="Labutti K."/>
            <person name="Lipzen A."/>
            <person name="Dockter R."/>
            <person name="Kennedy M."/>
            <person name="Grigoriev I.V."/>
            <person name="Spatafora J.W."/>
        </authorList>
    </citation>
    <scope>NUCLEOTIDE SEQUENCE [LARGE SCALE GENOMIC DNA]</scope>
    <source>
        <strain evidence="8 9">CBS 120377</strain>
    </source>
</reference>
<dbReference type="STRING" id="149040.A0A194XJC3"/>
<evidence type="ECO:0000256" key="6">
    <source>
        <dbReference type="SAM" id="MobiDB-lite"/>
    </source>
</evidence>
<dbReference type="GO" id="GO:0034198">
    <property type="term" value="P:cellular response to amino acid starvation"/>
    <property type="evidence" value="ECO:0007669"/>
    <property type="project" value="TreeGrafter"/>
</dbReference>
<feature type="region of interest" description="Disordered" evidence="6">
    <location>
        <begin position="165"/>
        <end position="211"/>
    </location>
</feature>
<dbReference type="Pfam" id="PF24064">
    <property type="entry name" value="HTH_NPRL3"/>
    <property type="match status" value="1"/>
</dbReference>
<feature type="domain" description="GATOR1 complex protein NPRL3 C-terminal HTH" evidence="7">
    <location>
        <begin position="647"/>
        <end position="707"/>
    </location>
</feature>
<comment type="function">
    <text evidence="3 5">Mediates inactivation of the TORC1 complex in response to amino acid starvation. Required for meiotic nuclear division.</text>
</comment>
<comment type="similarity">
    <text evidence="1 5">Belongs to the NPR3 family.</text>
</comment>
<dbReference type="InParanoid" id="A0A194XJC3"/>
<dbReference type="GO" id="GO:1990130">
    <property type="term" value="C:GATOR1 complex"/>
    <property type="evidence" value="ECO:0007669"/>
    <property type="project" value="TreeGrafter"/>
</dbReference>
<dbReference type="GO" id="GO:0005774">
    <property type="term" value="C:vacuolar membrane"/>
    <property type="evidence" value="ECO:0007669"/>
    <property type="project" value="UniProtKB-SubCell"/>
</dbReference>
<dbReference type="Pfam" id="PF03666">
    <property type="entry name" value="NPR3"/>
    <property type="match status" value="1"/>
</dbReference>
<feature type="compositionally biased region" description="Acidic residues" evidence="6">
    <location>
        <begin position="49"/>
        <end position="70"/>
    </location>
</feature>
<dbReference type="InterPro" id="IPR005365">
    <property type="entry name" value="Npr3"/>
</dbReference>
<dbReference type="GO" id="GO:0010508">
    <property type="term" value="P:positive regulation of autophagy"/>
    <property type="evidence" value="ECO:0007669"/>
    <property type="project" value="TreeGrafter"/>
</dbReference>
<evidence type="ECO:0000313" key="8">
    <source>
        <dbReference type="EMBL" id="KUJ20258.1"/>
    </source>
</evidence>
<keyword evidence="5" id="KW-0469">Meiosis</keyword>
<dbReference type="EMBL" id="KQ947409">
    <property type="protein sequence ID" value="KUJ20258.1"/>
    <property type="molecule type" value="Genomic_DNA"/>
</dbReference>
<evidence type="ECO:0000256" key="2">
    <source>
        <dbReference type="ARBA" id="ARBA00017880"/>
    </source>
</evidence>
<proteinExistence type="inferred from homology"/>
<dbReference type="GeneID" id="28827166"/>
<dbReference type="OrthoDB" id="18648at2759"/>
<dbReference type="KEGG" id="psco:LY89DRAFT_705226"/>
<protein>
    <recommendedName>
        <fullName evidence="2 5">Nitrogen permease regulator 3</fullName>
    </recommendedName>
    <alternativeName>
        <fullName evidence="4 5">Required for meiotic nuclear division protein 11</fullName>
    </alternativeName>
</protein>
<dbReference type="GO" id="GO:1904262">
    <property type="term" value="P:negative regulation of TORC1 signaling"/>
    <property type="evidence" value="ECO:0007669"/>
    <property type="project" value="TreeGrafter"/>
</dbReference>
<evidence type="ECO:0000256" key="4">
    <source>
        <dbReference type="ARBA" id="ARBA00030028"/>
    </source>
</evidence>
<feature type="region of interest" description="Disordered" evidence="6">
    <location>
        <begin position="46"/>
        <end position="72"/>
    </location>
</feature>
<dbReference type="GO" id="GO:0038202">
    <property type="term" value="P:TORC1 signaling"/>
    <property type="evidence" value="ECO:0007669"/>
    <property type="project" value="TreeGrafter"/>
</dbReference>
<organism evidence="8 9">
    <name type="scientific">Mollisia scopiformis</name>
    <name type="common">Conifer needle endophyte fungus</name>
    <name type="synonym">Phialocephala scopiformis</name>
    <dbReference type="NCBI Taxonomy" id="149040"/>
    <lineage>
        <taxon>Eukaryota</taxon>
        <taxon>Fungi</taxon>
        <taxon>Dikarya</taxon>
        <taxon>Ascomycota</taxon>
        <taxon>Pezizomycotina</taxon>
        <taxon>Leotiomycetes</taxon>
        <taxon>Helotiales</taxon>
        <taxon>Mollisiaceae</taxon>
        <taxon>Mollisia</taxon>
    </lineage>
</organism>
<evidence type="ECO:0000313" key="9">
    <source>
        <dbReference type="Proteomes" id="UP000070700"/>
    </source>
</evidence>
<dbReference type="Proteomes" id="UP000070700">
    <property type="component" value="Unassembled WGS sequence"/>
</dbReference>
<gene>
    <name evidence="8" type="ORF">LY89DRAFT_705226</name>
</gene>
<sequence length="713" mass="79903">MASAGAINDSGLLAIALVIRSKDGPRFVFHYPPRPTTKTSRCEKLYGTELDESDSEDENEQRDELDDSDLEESRFMAGKGLGKLDLNDKPEGKKTDHVEVLEGDDHYDDASGEQVVPWETLFNFTTADLRSILTPARAYHKKKFELSLDPLHFVTYPIHIREDGSWKKKKPKKAKKQNSSAPSEGSKGGDGTTVQEGAGKAADNNSEDGDDHGGMTMFNVVFVLSLPKHEADERITEIYQHVIKSFHKALNHAQASSNYVWKESEMILGMKEKAREERRPMSWLWSEILVRSTLASSIRDVFIAVSNNKIATIQLNTTPPLDLSLQIPVPSFLTRLPTPTERAMPGLIVTTANPLVNDEGSEEQEVLNKHFALLLLNDESKIIAEIQADDTDISAPLLECIRLCKPAQSFLQVAQANNIELGSLLILAQHLIHWRRAIAIPPLHSREMYIVSPNCDSRKLPAASVAWKKAFPLAPSLPSFLAMLSAAPRPYKSFAPSKNHRPTYLEMLAWLIRGGWVTQLRTFAWILVWPEIIYEVDYELKAEAIEKSKKGTKSHSGSSESPESTDESGPDKNSDNDQITALTTEQVAENARLGRLADKAAKQAAEEAATFAKMPVPVATEHISKNQAEHLKSIAPYIIKDPHRVSHEESLYIAAIGKRILDPKAKDCWQKFVKYFNGNEALETIALRENMKRKETWGILMHYQEHILICKHW</sequence>
<feature type="region of interest" description="Disordered" evidence="6">
    <location>
        <begin position="547"/>
        <end position="577"/>
    </location>
</feature>
<evidence type="ECO:0000256" key="3">
    <source>
        <dbReference type="ARBA" id="ARBA00025376"/>
    </source>
</evidence>
<dbReference type="PANTHER" id="PTHR13153:SF5">
    <property type="entry name" value="GATOR COMPLEX PROTEIN NPRL3"/>
    <property type="match status" value="1"/>
</dbReference>
<name>A0A194XJC3_MOLSC</name>
<dbReference type="AlphaFoldDB" id="A0A194XJC3"/>
<dbReference type="GO" id="GO:0051321">
    <property type="term" value="P:meiotic cell cycle"/>
    <property type="evidence" value="ECO:0007669"/>
    <property type="project" value="UniProtKB-UniRule"/>
</dbReference>
<dbReference type="InterPro" id="IPR056603">
    <property type="entry name" value="HTH_NPRL3"/>
</dbReference>